<accession>A0AAV3XKM9</accession>
<dbReference type="AlphaFoldDB" id="A0AAV3XKM9"/>
<dbReference type="EMBL" id="BLAY01000207">
    <property type="protein sequence ID" value="GET43223.1"/>
    <property type="molecule type" value="Genomic_DNA"/>
</dbReference>
<proteinExistence type="predicted"/>
<evidence type="ECO:0000313" key="1">
    <source>
        <dbReference type="EMBL" id="GET43223.1"/>
    </source>
</evidence>
<organism evidence="1 2">
    <name type="scientific">Microseira wollei NIES-4236</name>
    <dbReference type="NCBI Taxonomy" id="2530354"/>
    <lineage>
        <taxon>Bacteria</taxon>
        <taxon>Bacillati</taxon>
        <taxon>Cyanobacteriota</taxon>
        <taxon>Cyanophyceae</taxon>
        <taxon>Oscillatoriophycideae</taxon>
        <taxon>Aerosakkonematales</taxon>
        <taxon>Aerosakkonemataceae</taxon>
        <taxon>Microseira</taxon>
    </lineage>
</organism>
<dbReference type="Proteomes" id="UP001050975">
    <property type="component" value="Unassembled WGS sequence"/>
</dbReference>
<dbReference type="RefSeq" id="WP_264196916.1">
    <property type="nucleotide sequence ID" value="NZ_BLAY01000207.1"/>
</dbReference>
<comment type="caution">
    <text evidence="1">The sequence shown here is derived from an EMBL/GenBank/DDBJ whole genome shotgun (WGS) entry which is preliminary data.</text>
</comment>
<protein>
    <submittedName>
        <fullName evidence="1">Uncharacterized protein</fullName>
    </submittedName>
</protein>
<gene>
    <name evidence="1" type="ORF">MiSe_80450</name>
</gene>
<reference evidence="1" key="1">
    <citation type="submission" date="2019-10" db="EMBL/GenBank/DDBJ databases">
        <title>Draft genome sequece of Microseira wollei NIES-4236.</title>
        <authorList>
            <person name="Yamaguchi H."/>
            <person name="Suzuki S."/>
            <person name="Kawachi M."/>
        </authorList>
    </citation>
    <scope>NUCLEOTIDE SEQUENCE</scope>
    <source>
        <strain evidence="1">NIES-4236</strain>
    </source>
</reference>
<keyword evidence="2" id="KW-1185">Reference proteome</keyword>
<sequence length="43" mass="4902">MPRLTRRAYEILRVEVEKLAGNDPLVQVQRDVVVGSHFSTYSA</sequence>
<name>A0AAV3XKM9_9CYAN</name>
<evidence type="ECO:0000313" key="2">
    <source>
        <dbReference type="Proteomes" id="UP001050975"/>
    </source>
</evidence>